<dbReference type="PROSITE" id="PS50181">
    <property type="entry name" value="FBOX"/>
    <property type="match status" value="1"/>
</dbReference>
<evidence type="ECO:0000259" key="1">
    <source>
        <dbReference type="PROSITE" id="PS50181"/>
    </source>
</evidence>
<sequence>MNSLPDEIICNILRFLPNNNIIPINKSLFSLYRSNLIWKERVINRFSIINSNNYFREYIWAKKLEKHKFMYQRAYTYGCVGKNKPLIKPIFENSLM</sequence>
<name>A0A6C0CQP8_9ZZZZ</name>
<dbReference type="InterPro" id="IPR001810">
    <property type="entry name" value="F-box_dom"/>
</dbReference>
<reference evidence="2" key="1">
    <citation type="journal article" date="2020" name="Nature">
        <title>Giant virus diversity and host interactions through global metagenomics.</title>
        <authorList>
            <person name="Schulz F."/>
            <person name="Roux S."/>
            <person name="Paez-Espino D."/>
            <person name="Jungbluth S."/>
            <person name="Walsh D.A."/>
            <person name="Denef V.J."/>
            <person name="McMahon K.D."/>
            <person name="Konstantinidis K.T."/>
            <person name="Eloe-Fadrosh E.A."/>
            <person name="Kyrpides N.C."/>
            <person name="Woyke T."/>
        </authorList>
    </citation>
    <scope>NUCLEOTIDE SEQUENCE</scope>
    <source>
        <strain evidence="2">GVMAG-M-3300021425-30</strain>
    </source>
</reference>
<accession>A0A6C0CQP8</accession>
<proteinExistence type="predicted"/>
<protein>
    <recommendedName>
        <fullName evidence="1">F-box domain-containing protein</fullName>
    </recommendedName>
</protein>
<dbReference type="AlphaFoldDB" id="A0A6C0CQP8"/>
<dbReference type="InterPro" id="IPR036047">
    <property type="entry name" value="F-box-like_dom_sf"/>
</dbReference>
<dbReference type="EMBL" id="MN739467">
    <property type="protein sequence ID" value="QHT06170.1"/>
    <property type="molecule type" value="Genomic_DNA"/>
</dbReference>
<feature type="domain" description="F-box" evidence="1">
    <location>
        <begin position="1"/>
        <end position="41"/>
    </location>
</feature>
<evidence type="ECO:0000313" key="2">
    <source>
        <dbReference type="EMBL" id="QHT06170.1"/>
    </source>
</evidence>
<organism evidence="2">
    <name type="scientific">viral metagenome</name>
    <dbReference type="NCBI Taxonomy" id="1070528"/>
    <lineage>
        <taxon>unclassified sequences</taxon>
        <taxon>metagenomes</taxon>
        <taxon>organismal metagenomes</taxon>
    </lineage>
</organism>
<dbReference type="SUPFAM" id="SSF81383">
    <property type="entry name" value="F-box domain"/>
    <property type="match status" value="1"/>
</dbReference>